<protein>
    <submittedName>
        <fullName evidence="1">Uncharacterized protein</fullName>
    </submittedName>
</protein>
<sequence>MKRNQNRGEITKGRESQKRGVVGLQKYNGVDVIFKGNREGCITAFSLLPSNKRLECKKHCEHTR</sequence>
<dbReference type="EMBL" id="AUXX01000023">
    <property type="protein sequence ID" value="KZN64961.1"/>
    <property type="molecule type" value="Genomic_DNA"/>
</dbReference>
<name>A0A161Z8J1_9GAMM</name>
<comment type="caution">
    <text evidence="1">The sequence shown here is derived from an EMBL/GenBank/DDBJ whole genome shotgun (WGS) entry which is preliminary data.</text>
</comment>
<gene>
    <name evidence="1" type="ORF">N478_02860</name>
</gene>
<reference evidence="1 2" key="1">
    <citation type="submission" date="2013-07" db="EMBL/GenBank/DDBJ databases">
        <title>Comparative Genomic and Metabolomic Analysis of Twelve Strains of Pseudoalteromonas luteoviolacea.</title>
        <authorList>
            <person name="Vynne N.G."/>
            <person name="Mansson M."/>
            <person name="Gram L."/>
        </authorList>
    </citation>
    <scope>NUCLEOTIDE SEQUENCE [LARGE SCALE GENOMIC DNA]</scope>
    <source>
        <strain evidence="1 2">S4060-1</strain>
    </source>
</reference>
<organism evidence="1 2">
    <name type="scientific">Pseudoalteromonas luteoviolacea S4060-1</name>
    <dbReference type="NCBI Taxonomy" id="1365257"/>
    <lineage>
        <taxon>Bacteria</taxon>
        <taxon>Pseudomonadati</taxon>
        <taxon>Pseudomonadota</taxon>
        <taxon>Gammaproteobacteria</taxon>
        <taxon>Alteromonadales</taxon>
        <taxon>Pseudoalteromonadaceae</taxon>
        <taxon>Pseudoalteromonas</taxon>
    </lineage>
</organism>
<evidence type="ECO:0000313" key="1">
    <source>
        <dbReference type="EMBL" id="KZN64961.1"/>
    </source>
</evidence>
<proteinExistence type="predicted"/>
<dbReference type="Proteomes" id="UP000076661">
    <property type="component" value="Unassembled WGS sequence"/>
</dbReference>
<evidence type="ECO:0000313" key="2">
    <source>
        <dbReference type="Proteomes" id="UP000076661"/>
    </source>
</evidence>
<dbReference type="AlphaFoldDB" id="A0A161Z8J1"/>
<dbReference type="PATRIC" id="fig|1365257.3.peg.3038"/>
<accession>A0A161Z8J1</accession>